<dbReference type="AlphaFoldDB" id="A0A3A9ZSM3"/>
<comment type="caution">
    <text evidence="5">The sequence shown here is derived from an EMBL/GenBank/DDBJ whole genome shotgun (WGS) entry which is preliminary data.</text>
</comment>
<evidence type="ECO:0000256" key="2">
    <source>
        <dbReference type="ARBA" id="ARBA00023125"/>
    </source>
</evidence>
<dbReference type="PANTHER" id="PTHR43537">
    <property type="entry name" value="TRANSCRIPTIONAL REGULATOR, GNTR FAMILY"/>
    <property type="match status" value="1"/>
</dbReference>
<dbReference type="SUPFAM" id="SSF46785">
    <property type="entry name" value="Winged helix' DNA-binding domain"/>
    <property type="match status" value="1"/>
</dbReference>
<accession>A0A3A9ZSM3</accession>
<dbReference type="Gene3D" id="1.20.120.530">
    <property type="entry name" value="GntR ligand-binding domain-like"/>
    <property type="match status" value="1"/>
</dbReference>
<dbReference type="InterPro" id="IPR000524">
    <property type="entry name" value="Tscrpt_reg_HTH_GntR"/>
</dbReference>
<proteinExistence type="predicted"/>
<dbReference type="CDD" id="cd07377">
    <property type="entry name" value="WHTH_GntR"/>
    <property type="match status" value="1"/>
</dbReference>
<evidence type="ECO:0000259" key="4">
    <source>
        <dbReference type="PROSITE" id="PS50949"/>
    </source>
</evidence>
<dbReference type="PRINTS" id="PR00035">
    <property type="entry name" value="HTHGNTR"/>
</dbReference>
<keyword evidence="1" id="KW-0805">Transcription regulation</keyword>
<dbReference type="InterPro" id="IPR008920">
    <property type="entry name" value="TF_FadR/GntR_C"/>
</dbReference>
<organism evidence="5 6">
    <name type="scientific">Micromonospora endolithica</name>
    <dbReference type="NCBI Taxonomy" id="230091"/>
    <lineage>
        <taxon>Bacteria</taxon>
        <taxon>Bacillati</taxon>
        <taxon>Actinomycetota</taxon>
        <taxon>Actinomycetes</taxon>
        <taxon>Micromonosporales</taxon>
        <taxon>Micromonosporaceae</taxon>
        <taxon>Micromonospora</taxon>
    </lineage>
</organism>
<dbReference type="GO" id="GO:0003700">
    <property type="term" value="F:DNA-binding transcription factor activity"/>
    <property type="evidence" value="ECO:0007669"/>
    <property type="project" value="InterPro"/>
</dbReference>
<dbReference type="Pfam" id="PF07729">
    <property type="entry name" value="FCD"/>
    <property type="match status" value="1"/>
</dbReference>
<dbReference type="Pfam" id="PF00392">
    <property type="entry name" value="GntR"/>
    <property type="match status" value="1"/>
</dbReference>
<dbReference type="PANTHER" id="PTHR43537:SF24">
    <property type="entry name" value="GLUCONATE OPERON TRANSCRIPTIONAL REPRESSOR"/>
    <property type="match status" value="1"/>
</dbReference>
<dbReference type="InterPro" id="IPR036390">
    <property type="entry name" value="WH_DNA-bd_sf"/>
</dbReference>
<reference evidence="5 6" key="1">
    <citation type="journal article" date="2004" name="Syst. Appl. Microbiol.">
        <title>Cryptoendolithic actinomycetes from antarctic sandstone rock samples: Micromonospora endolithica sp. nov. and two isolates related to Micromonospora coerulea Jensen 1932.</title>
        <authorList>
            <person name="Hirsch P."/>
            <person name="Mevs U."/>
            <person name="Kroppenstedt R.M."/>
            <person name="Schumann P."/>
            <person name="Stackebrandt E."/>
        </authorList>
    </citation>
    <scope>NUCLEOTIDE SEQUENCE [LARGE SCALE GENOMIC DNA]</scope>
    <source>
        <strain evidence="5 6">JCM 12677</strain>
    </source>
</reference>
<dbReference type="RefSeq" id="WP_120725467.1">
    <property type="nucleotide sequence ID" value="NZ_VLLO01000001.1"/>
</dbReference>
<dbReference type="SUPFAM" id="SSF48008">
    <property type="entry name" value="GntR ligand-binding domain-like"/>
    <property type="match status" value="1"/>
</dbReference>
<dbReference type="OrthoDB" id="8680240at2"/>
<dbReference type="PROSITE" id="PS50949">
    <property type="entry name" value="HTH_GNTR"/>
    <property type="match status" value="1"/>
</dbReference>
<evidence type="ECO:0000256" key="3">
    <source>
        <dbReference type="ARBA" id="ARBA00023163"/>
    </source>
</evidence>
<feature type="domain" description="HTH gntR-type" evidence="4">
    <location>
        <begin position="25"/>
        <end position="92"/>
    </location>
</feature>
<dbReference type="SMART" id="SM00895">
    <property type="entry name" value="FCD"/>
    <property type="match status" value="1"/>
</dbReference>
<dbReference type="GO" id="GO:0003677">
    <property type="term" value="F:DNA binding"/>
    <property type="evidence" value="ECO:0007669"/>
    <property type="project" value="UniProtKB-KW"/>
</dbReference>
<dbReference type="Gene3D" id="1.10.10.10">
    <property type="entry name" value="Winged helix-like DNA-binding domain superfamily/Winged helix DNA-binding domain"/>
    <property type="match status" value="1"/>
</dbReference>
<dbReference type="InterPro" id="IPR036388">
    <property type="entry name" value="WH-like_DNA-bd_sf"/>
</dbReference>
<evidence type="ECO:0000313" key="6">
    <source>
        <dbReference type="Proteomes" id="UP000281726"/>
    </source>
</evidence>
<keyword evidence="6" id="KW-1185">Reference proteome</keyword>
<gene>
    <name evidence="5" type="ORF">D7223_05695</name>
</gene>
<evidence type="ECO:0000313" key="5">
    <source>
        <dbReference type="EMBL" id="RKN51195.1"/>
    </source>
</evidence>
<protein>
    <submittedName>
        <fullName evidence="5">GntR family transcriptional regulator</fullName>
    </submittedName>
</protein>
<keyword evidence="3" id="KW-0804">Transcription</keyword>
<name>A0A3A9ZSM3_9ACTN</name>
<dbReference type="EMBL" id="RBAK01000001">
    <property type="protein sequence ID" value="RKN51195.1"/>
    <property type="molecule type" value="Genomic_DNA"/>
</dbReference>
<keyword evidence="2" id="KW-0238">DNA-binding</keyword>
<sequence length="236" mass="25305">MPRSLPPTVDPAAPTGATLALEQPASRADRVRDALRRAILDGTLAPGRPLVERELAELLGVSKTPVREALKQLHSSGLVEINAYQGVSVRRIDADTVRQLYTARAAVEPAAVRLASHQAGSFVAARAALVDAAVLVSSGETAGLGIANRRFHRELYLACGNPFLCGFLDQLQDLTAFVATAGWRLRATFVREAAEHEAMLDAAERGDAALAERLTREHIENALTTITAVLDEQDAR</sequence>
<dbReference type="InterPro" id="IPR011711">
    <property type="entry name" value="GntR_C"/>
</dbReference>
<dbReference type="Proteomes" id="UP000281726">
    <property type="component" value="Unassembled WGS sequence"/>
</dbReference>
<dbReference type="SMART" id="SM00345">
    <property type="entry name" value="HTH_GNTR"/>
    <property type="match status" value="1"/>
</dbReference>
<evidence type="ECO:0000256" key="1">
    <source>
        <dbReference type="ARBA" id="ARBA00023015"/>
    </source>
</evidence>